<keyword evidence="6 7" id="KW-0472">Membrane</keyword>
<feature type="transmembrane region" description="Helical" evidence="7">
    <location>
        <begin position="661"/>
        <end position="681"/>
    </location>
</feature>
<dbReference type="Gene3D" id="1.20.1640.10">
    <property type="entry name" value="Multidrug efflux transporter AcrB transmembrane domain"/>
    <property type="match status" value="2"/>
</dbReference>
<keyword evidence="10" id="KW-1185">Reference proteome</keyword>
<comment type="subcellular location">
    <subcellularLocation>
        <location evidence="1">Cell membrane</location>
        <topology evidence="1">Multi-pass membrane protein</topology>
    </subcellularLocation>
</comment>
<dbReference type="SUPFAM" id="SSF82866">
    <property type="entry name" value="Multidrug efflux transporter AcrB transmembrane domain"/>
    <property type="match status" value="2"/>
</dbReference>
<name>A0A2K9LKG2_9GAMM</name>
<dbReference type="Gene3D" id="2.50.20.10">
    <property type="entry name" value="Lipoprotein localisation LolA/LolB/LppX"/>
    <property type="match status" value="1"/>
</dbReference>
<evidence type="ECO:0000256" key="4">
    <source>
        <dbReference type="ARBA" id="ARBA00022692"/>
    </source>
</evidence>
<evidence type="ECO:0000313" key="10">
    <source>
        <dbReference type="Proteomes" id="UP000235116"/>
    </source>
</evidence>
<evidence type="ECO:0000256" key="2">
    <source>
        <dbReference type="ARBA" id="ARBA00010157"/>
    </source>
</evidence>
<dbReference type="OrthoDB" id="9803781at2"/>
<proteinExistence type="inferred from homology"/>
<feature type="transmembrane region" description="Helical" evidence="7">
    <location>
        <begin position="216"/>
        <end position="232"/>
    </location>
</feature>
<feature type="transmembrane region" description="Helical" evidence="7">
    <location>
        <begin position="701"/>
        <end position="726"/>
    </location>
</feature>
<reference evidence="10" key="1">
    <citation type="submission" date="2017-08" db="EMBL/GenBank/DDBJ databases">
        <title>Direct submision.</title>
        <authorList>
            <person name="Kim S.-J."/>
            <person name="Rhee S.-K."/>
        </authorList>
    </citation>
    <scope>NUCLEOTIDE SEQUENCE [LARGE SCALE GENOMIC DNA]</scope>
    <source>
        <strain evidence="10">GI5</strain>
    </source>
</reference>
<dbReference type="CDD" id="cd16329">
    <property type="entry name" value="LolA_like"/>
    <property type="match status" value="1"/>
</dbReference>
<sequence>MKFILIGVRYPKSTLLIGLLCLGLLASGLTKIFKDTRADAFLSPQNPALIYKNKARSLFEISDPLVIAVESQGPEGIYDPEVLALVGTLTDAVNALPNINEDRTMSLATENNIMGTSSGMEVFPFMELLADSGPDAVRQAVQNFPLYNGLLVAEDGAMTLIIAELYDDAKAEATYQALTQLVANQRLPGSTKIYTAGEGAVLGYLGHYIDRDASRLNPLAGLIITIMLIVAFRRFAPALLGNMVIAAAVLMTVGLMGYSGVPFYVITNAMPVILIGMAVADSIHIFSCYYELLAKHPHYSSRQAIEEATTTMAWPVTLTTITTMAGFIGLYVSAYMPPFEYFGLFTAFGVLVAWFYSLFVLPAVIAITKPKVSKRWIKLEQASSKDVFARGMLALGGAATRNANITVVVFAALAVVGLVLSVQLRVNDDRIETFHPDEPLYQADKAINQHMQGTNTLDVVIETNESEGLFDPVVLAKIEALQAYGESLAHINGSMSLVDFLKQMNKSLNEDQNAFYKLPDSKELAAQYLLLYSASSDPTDFDNVVDYEYRLANVRFYLDTAAFVETAPLVQAMESYLSEHFSDAHVSATLTGRVNLNYHWLKDIGRSHFLSVGISLGFVLLVSIVLFRSVVAGVMAVLPVVSSILMVYATMALLKIDLGIGTSMFASVAIGLGIDFAIHTLDRLKSLYQKGVPSTGDLVMNLYATTGRALLFNYLAVACGFGVLIISKVVPLNIFGTIVVLSVTMSFIASLVLLPALVLVLKPAFLYGKHNNADVESSAVWVKNISIVGFVGLMLALNSQPAPASELPDAATIVDRINQVEEGEHAVSNLHMTLTDKSGKVRTREAVSYRKYFGEEKRTLLFYQRPTNVKDTGFLTYDYADSEAEDDQWLYLPALRKVRRISASDRGDYFLGTDFTYEDIKKAGKLEKQDFDFETLGEEIIEVAGESITTYKVAAIAKTPKIADELGYVRSLFWVNPHNWVIVKSDYWDQKERYLKTYTASRVSKVNGIWTKHQLEVQNHKTGHHSRFEFSDVDYQTPVKDDVFTRRTLERGL</sequence>
<evidence type="ECO:0000256" key="3">
    <source>
        <dbReference type="ARBA" id="ARBA00022475"/>
    </source>
</evidence>
<protein>
    <submittedName>
        <fullName evidence="9">Patched family protein</fullName>
    </submittedName>
</protein>
<feature type="transmembrane region" description="Helical" evidence="7">
    <location>
        <begin position="313"/>
        <end position="335"/>
    </location>
</feature>
<comment type="similarity">
    <text evidence="2">Belongs to the resistance-nodulation-cell division (RND) (TC 2.A.6) family. MmpL subfamily.</text>
</comment>
<keyword evidence="4 7" id="KW-0812">Transmembrane</keyword>
<dbReference type="KEGG" id="kak:Kalk_10075"/>
<feature type="transmembrane region" description="Helical" evidence="7">
    <location>
        <begin position="609"/>
        <end position="627"/>
    </location>
</feature>
<dbReference type="PANTHER" id="PTHR33406">
    <property type="entry name" value="MEMBRANE PROTEIN MJ1562-RELATED"/>
    <property type="match status" value="1"/>
</dbReference>
<dbReference type="RefSeq" id="WP_101894126.1">
    <property type="nucleotide sequence ID" value="NZ_CP022684.1"/>
</dbReference>
<feature type="domain" description="SSD" evidence="8">
    <location>
        <begin position="633"/>
        <end position="760"/>
    </location>
</feature>
<feature type="transmembrane region" description="Helical" evidence="7">
    <location>
        <begin position="738"/>
        <end position="760"/>
    </location>
</feature>
<feature type="transmembrane region" description="Helical" evidence="7">
    <location>
        <begin position="244"/>
        <end position="266"/>
    </location>
</feature>
<dbReference type="InterPro" id="IPR033399">
    <property type="entry name" value="TP_0789-like"/>
</dbReference>
<dbReference type="InterPro" id="IPR004869">
    <property type="entry name" value="MMPL_dom"/>
</dbReference>
<organism evidence="9 10">
    <name type="scientific">Ketobacter alkanivorans</name>
    <dbReference type="NCBI Taxonomy" id="1917421"/>
    <lineage>
        <taxon>Bacteria</taxon>
        <taxon>Pseudomonadati</taxon>
        <taxon>Pseudomonadota</taxon>
        <taxon>Gammaproteobacteria</taxon>
        <taxon>Pseudomonadales</taxon>
        <taxon>Ketobacteraceae</taxon>
        <taxon>Ketobacter</taxon>
    </lineage>
</organism>
<keyword evidence="5 7" id="KW-1133">Transmembrane helix</keyword>
<evidence type="ECO:0000256" key="1">
    <source>
        <dbReference type="ARBA" id="ARBA00004651"/>
    </source>
</evidence>
<feature type="transmembrane region" description="Helical" evidence="7">
    <location>
        <begin position="272"/>
        <end position="292"/>
    </location>
</feature>
<feature type="domain" description="SSD" evidence="8">
    <location>
        <begin position="234"/>
        <end position="367"/>
    </location>
</feature>
<dbReference type="GO" id="GO:0005886">
    <property type="term" value="C:plasma membrane"/>
    <property type="evidence" value="ECO:0007669"/>
    <property type="project" value="UniProtKB-SubCell"/>
</dbReference>
<dbReference type="PROSITE" id="PS50156">
    <property type="entry name" value="SSD"/>
    <property type="match status" value="2"/>
</dbReference>
<evidence type="ECO:0000256" key="5">
    <source>
        <dbReference type="ARBA" id="ARBA00022989"/>
    </source>
</evidence>
<dbReference type="Pfam" id="PF17131">
    <property type="entry name" value="LolA_like"/>
    <property type="match status" value="1"/>
</dbReference>
<evidence type="ECO:0000256" key="6">
    <source>
        <dbReference type="ARBA" id="ARBA00023136"/>
    </source>
</evidence>
<dbReference type="InterPro" id="IPR050545">
    <property type="entry name" value="Mycobact_MmpL"/>
</dbReference>
<accession>A0A2K9LKG2</accession>
<evidence type="ECO:0000256" key="7">
    <source>
        <dbReference type="SAM" id="Phobius"/>
    </source>
</evidence>
<feature type="transmembrane region" description="Helical" evidence="7">
    <location>
        <begin position="633"/>
        <end position="654"/>
    </location>
</feature>
<dbReference type="PANTHER" id="PTHR33406:SF6">
    <property type="entry name" value="MEMBRANE PROTEIN YDGH-RELATED"/>
    <property type="match status" value="1"/>
</dbReference>
<dbReference type="Proteomes" id="UP000235116">
    <property type="component" value="Chromosome"/>
</dbReference>
<dbReference type="EMBL" id="CP022684">
    <property type="protein sequence ID" value="AUM12743.1"/>
    <property type="molecule type" value="Genomic_DNA"/>
</dbReference>
<dbReference type="Pfam" id="PF03176">
    <property type="entry name" value="MMPL"/>
    <property type="match status" value="2"/>
</dbReference>
<gene>
    <name evidence="9" type="ORF">Kalk_10075</name>
</gene>
<dbReference type="AlphaFoldDB" id="A0A2K9LKG2"/>
<feature type="transmembrane region" description="Helical" evidence="7">
    <location>
        <begin position="341"/>
        <end position="368"/>
    </location>
</feature>
<evidence type="ECO:0000259" key="8">
    <source>
        <dbReference type="PROSITE" id="PS50156"/>
    </source>
</evidence>
<keyword evidence="3" id="KW-1003">Cell membrane</keyword>
<evidence type="ECO:0000313" key="9">
    <source>
        <dbReference type="EMBL" id="AUM12743.1"/>
    </source>
</evidence>
<dbReference type="InterPro" id="IPR000731">
    <property type="entry name" value="SSD"/>
</dbReference>